<reference evidence="1 2" key="1">
    <citation type="submission" date="2019-07" db="EMBL/GenBank/DDBJ databases">
        <title>Thalassofilum flectens gen. nov., sp. nov., a novel moderate thermophilic anaerobe from a shallow sea hot spring in Kunashir Island (Russia), representing a new family in the order Bacteroidales, and proposal of Thalassofilacea fam. nov.</title>
        <authorList>
            <person name="Kochetkova T.V."/>
            <person name="Podosokorskaya O.A."/>
            <person name="Novikov A."/>
            <person name="Elcheninov A.G."/>
            <person name="Toshchakov S.V."/>
            <person name="Kublanov I.V."/>
        </authorList>
    </citation>
    <scope>NUCLEOTIDE SEQUENCE [LARGE SCALE GENOMIC DNA]</scope>
    <source>
        <strain evidence="1 2">38-H</strain>
    </source>
</reference>
<dbReference type="EMBL" id="CP041345">
    <property type="protein sequence ID" value="QKG79615.1"/>
    <property type="molecule type" value="Genomic_DNA"/>
</dbReference>
<keyword evidence="2" id="KW-1185">Reference proteome</keyword>
<organism evidence="1 2">
    <name type="scientific">Tenuifilum thalassicum</name>
    <dbReference type="NCBI Taxonomy" id="2590900"/>
    <lineage>
        <taxon>Bacteria</taxon>
        <taxon>Pseudomonadati</taxon>
        <taxon>Bacteroidota</taxon>
        <taxon>Bacteroidia</taxon>
        <taxon>Bacteroidales</taxon>
        <taxon>Tenuifilaceae</taxon>
        <taxon>Tenuifilum</taxon>
    </lineage>
</organism>
<evidence type="ECO:0000313" key="2">
    <source>
        <dbReference type="Proteomes" id="UP000500961"/>
    </source>
</evidence>
<proteinExistence type="predicted"/>
<dbReference type="KEGG" id="ttz:FHG85_04840"/>
<gene>
    <name evidence="1" type="ORF">FHG85_04840</name>
</gene>
<evidence type="ECO:0008006" key="3">
    <source>
        <dbReference type="Google" id="ProtNLM"/>
    </source>
</evidence>
<dbReference type="RefSeq" id="WP_173073524.1">
    <property type="nucleotide sequence ID" value="NZ_CP041345.1"/>
</dbReference>
<name>A0A7D3XKK7_9BACT</name>
<dbReference type="AlphaFoldDB" id="A0A7D3XKK7"/>
<dbReference type="Pfam" id="PF20095">
    <property type="entry name" value="DUF6485"/>
    <property type="match status" value="1"/>
</dbReference>
<evidence type="ECO:0000313" key="1">
    <source>
        <dbReference type="EMBL" id="QKG79615.1"/>
    </source>
</evidence>
<protein>
    <recommendedName>
        <fullName evidence="3">Cytosolic protein</fullName>
    </recommendedName>
</protein>
<sequence length="70" mass="8019">MECKKEANSKFCNCTYPCGKHGVCCDCLAYHRKNGQLPACYFPEDVESGYDRSIDNFIRVVQERGTGYLR</sequence>
<dbReference type="Proteomes" id="UP000500961">
    <property type="component" value="Chromosome"/>
</dbReference>
<accession>A0A7D3XKK7</accession>